<evidence type="ECO:0000313" key="3">
    <source>
        <dbReference type="Proteomes" id="UP000239480"/>
    </source>
</evidence>
<dbReference type="RefSeq" id="WP_158263560.1">
    <property type="nucleotide sequence ID" value="NZ_PVTD01000007.1"/>
</dbReference>
<keyword evidence="3" id="KW-1185">Reference proteome</keyword>
<proteinExistence type="predicted"/>
<dbReference type="Proteomes" id="UP000239480">
    <property type="component" value="Unassembled WGS sequence"/>
</dbReference>
<evidence type="ECO:0000256" key="1">
    <source>
        <dbReference type="SAM" id="MobiDB-lite"/>
    </source>
</evidence>
<feature type="region of interest" description="Disordered" evidence="1">
    <location>
        <begin position="1"/>
        <end position="51"/>
    </location>
</feature>
<feature type="compositionally biased region" description="Basic and acidic residues" evidence="1">
    <location>
        <begin position="9"/>
        <end position="51"/>
    </location>
</feature>
<comment type="caution">
    <text evidence="2">The sequence shown here is derived from an EMBL/GenBank/DDBJ whole genome shotgun (WGS) entry which is preliminary data.</text>
</comment>
<sequence length="51" mass="5673">MSKTQTRHHVIEGLRGSEQHHPLKNEPGEKGDPDHNKPESEGGDDKKSTTD</sequence>
<dbReference type="OrthoDB" id="7889146at2"/>
<dbReference type="EMBL" id="PVTD01000007">
    <property type="protein sequence ID" value="PRY22143.1"/>
    <property type="molecule type" value="Genomic_DNA"/>
</dbReference>
<accession>A0A2T0RM04</accession>
<evidence type="ECO:0000313" key="2">
    <source>
        <dbReference type="EMBL" id="PRY22143.1"/>
    </source>
</evidence>
<dbReference type="AlphaFoldDB" id="A0A2T0RM04"/>
<organism evidence="2 3">
    <name type="scientific">Aliiruegeria haliotis</name>
    <dbReference type="NCBI Taxonomy" id="1280846"/>
    <lineage>
        <taxon>Bacteria</taxon>
        <taxon>Pseudomonadati</taxon>
        <taxon>Pseudomonadota</taxon>
        <taxon>Alphaproteobacteria</taxon>
        <taxon>Rhodobacterales</taxon>
        <taxon>Roseobacteraceae</taxon>
        <taxon>Aliiruegeria</taxon>
    </lineage>
</organism>
<name>A0A2T0RM04_9RHOB</name>
<reference evidence="2 3" key="1">
    <citation type="submission" date="2018-03" db="EMBL/GenBank/DDBJ databases">
        <title>Genomic Encyclopedia of Archaeal and Bacterial Type Strains, Phase II (KMG-II): from individual species to whole genera.</title>
        <authorList>
            <person name="Goeker M."/>
        </authorList>
    </citation>
    <scope>NUCLEOTIDE SEQUENCE [LARGE SCALE GENOMIC DNA]</scope>
    <source>
        <strain evidence="2 3">DSM 29328</strain>
    </source>
</reference>
<protein>
    <submittedName>
        <fullName evidence="2">Uncharacterized protein</fullName>
    </submittedName>
</protein>
<gene>
    <name evidence="2" type="ORF">CLV78_10767</name>
</gene>